<feature type="region of interest" description="Disordered" evidence="1">
    <location>
        <begin position="155"/>
        <end position="384"/>
    </location>
</feature>
<dbReference type="EMBL" id="JBHFEH010000004">
    <property type="protein sequence ID" value="KAL2057544.1"/>
    <property type="molecule type" value="Genomic_DNA"/>
</dbReference>
<feature type="region of interest" description="Disordered" evidence="1">
    <location>
        <begin position="54"/>
        <end position="108"/>
    </location>
</feature>
<organism evidence="2 3">
    <name type="scientific">Lepraria finkii</name>
    <dbReference type="NCBI Taxonomy" id="1340010"/>
    <lineage>
        <taxon>Eukaryota</taxon>
        <taxon>Fungi</taxon>
        <taxon>Dikarya</taxon>
        <taxon>Ascomycota</taxon>
        <taxon>Pezizomycotina</taxon>
        <taxon>Lecanoromycetes</taxon>
        <taxon>OSLEUM clade</taxon>
        <taxon>Lecanoromycetidae</taxon>
        <taxon>Lecanorales</taxon>
        <taxon>Lecanorineae</taxon>
        <taxon>Stereocaulaceae</taxon>
        <taxon>Lepraria</taxon>
    </lineage>
</organism>
<gene>
    <name evidence="2" type="ORF">ABVK25_001928</name>
</gene>
<sequence>MSDQDFFYDEDEYYVDPYNEAEDLAAHTVHSPVWIDYQQDWDTVSVPSDWEYYSDDYWDHESPKTSSKKRKRTSKDEEIAAGTNGVEEGARRKRKKLDSDKRIPKLSLGEPSLPCSAVIWKSKGEIFKSFEGPTIIGGSGEKVSLLEDWRERFQYTPKPTSSQSKPKAIQRKGSQKALAVVVDNDSPAPDKYHISMPPSATLENAQCLPSMNRVPQSPTAQKAQAMNGMDGGNMSQDELAQNLKPNKLLSKATTNERKRKANNQPRSDAIEGPPAKKPPGRPKKQMTANINSQKENQSLATRANGVVSTSKKRQVEYSDDQPLASRTNGAAPARKRKAEDSEDELAMPPPKRNGFSKNRGKADTAAAAKEPSTRRSTRRTRGRL</sequence>
<reference evidence="2 3" key="1">
    <citation type="submission" date="2024-09" db="EMBL/GenBank/DDBJ databases">
        <title>Rethinking Asexuality: The Enigmatic Case of Functional Sexual Genes in Lepraria (Stereocaulaceae).</title>
        <authorList>
            <person name="Doellman M."/>
            <person name="Sun Y."/>
            <person name="Barcenas-Pena A."/>
            <person name="Lumbsch H.T."/>
            <person name="Grewe F."/>
        </authorList>
    </citation>
    <scope>NUCLEOTIDE SEQUENCE [LARGE SCALE GENOMIC DNA]</scope>
    <source>
        <strain evidence="2 3">Grewe 0041</strain>
    </source>
</reference>
<comment type="caution">
    <text evidence="2">The sequence shown here is derived from an EMBL/GenBank/DDBJ whole genome shotgun (WGS) entry which is preliminary data.</text>
</comment>
<accession>A0ABR4BLA1</accession>
<proteinExistence type="predicted"/>
<keyword evidence="3" id="KW-1185">Reference proteome</keyword>
<feature type="compositionally biased region" description="Polar residues" evidence="1">
    <location>
        <begin position="286"/>
        <end position="309"/>
    </location>
</feature>
<feature type="compositionally biased region" description="Polar residues" evidence="1">
    <location>
        <begin position="201"/>
        <end position="224"/>
    </location>
</feature>
<protein>
    <submittedName>
        <fullName evidence="2">Uncharacterized protein</fullName>
    </submittedName>
</protein>
<dbReference type="Proteomes" id="UP001590951">
    <property type="component" value="Unassembled WGS sequence"/>
</dbReference>
<feature type="compositionally biased region" description="Basic residues" evidence="1">
    <location>
        <begin position="375"/>
        <end position="384"/>
    </location>
</feature>
<name>A0ABR4BLA1_9LECA</name>
<evidence type="ECO:0000313" key="2">
    <source>
        <dbReference type="EMBL" id="KAL2057544.1"/>
    </source>
</evidence>
<evidence type="ECO:0000256" key="1">
    <source>
        <dbReference type="SAM" id="MobiDB-lite"/>
    </source>
</evidence>
<evidence type="ECO:0000313" key="3">
    <source>
        <dbReference type="Proteomes" id="UP001590951"/>
    </source>
</evidence>